<sequence length="201" mass="23629">MRKVKAIIEFLKQVREGEAIVVFYDPTPWDIANDAYRWNRKAMPFKQDHGSMEITESGILLKTEGSKTDQGYREWLWLWDDISIVAADGFKFEMVPEGEFRPIKQQNIYRIDLDPMPEPSHRYFGDPISFDFAREKLYSDGWITLSKRSGYTFIKGFELIRKEKGFKRRTSVIFEENDLNHLRSFATAAVITSLIQSSKRR</sequence>
<evidence type="ECO:0000313" key="1">
    <source>
        <dbReference type="EMBL" id="KKL53964.1"/>
    </source>
</evidence>
<gene>
    <name evidence="1" type="ORF">LCGC14_2270190</name>
</gene>
<dbReference type="EMBL" id="LAZR01031364">
    <property type="protein sequence ID" value="KKL53964.1"/>
    <property type="molecule type" value="Genomic_DNA"/>
</dbReference>
<name>A0A0F9CXJ0_9ZZZZ</name>
<comment type="caution">
    <text evidence="1">The sequence shown here is derived from an EMBL/GenBank/DDBJ whole genome shotgun (WGS) entry which is preliminary data.</text>
</comment>
<dbReference type="AlphaFoldDB" id="A0A0F9CXJ0"/>
<accession>A0A0F9CXJ0</accession>
<reference evidence="1" key="1">
    <citation type="journal article" date="2015" name="Nature">
        <title>Complex archaea that bridge the gap between prokaryotes and eukaryotes.</title>
        <authorList>
            <person name="Spang A."/>
            <person name="Saw J.H."/>
            <person name="Jorgensen S.L."/>
            <person name="Zaremba-Niedzwiedzka K."/>
            <person name="Martijn J."/>
            <person name="Lind A.E."/>
            <person name="van Eijk R."/>
            <person name="Schleper C."/>
            <person name="Guy L."/>
            <person name="Ettema T.J."/>
        </authorList>
    </citation>
    <scope>NUCLEOTIDE SEQUENCE</scope>
</reference>
<feature type="non-terminal residue" evidence="1">
    <location>
        <position position="201"/>
    </location>
</feature>
<protein>
    <submittedName>
        <fullName evidence="1">Uncharacterized protein</fullName>
    </submittedName>
</protein>
<organism evidence="1">
    <name type="scientific">marine sediment metagenome</name>
    <dbReference type="NCBI Taxonomy" id="412755"/>
    <lineage>
        <taxon>unclassified sequences</taxon>
        <taxon>metagenomes</taxon>
        <taxon>ecological metagenomes</taxon>
    </lineage>
</organism>
<proteinExistence type="predicted"/>